<name>A0A168PG86_MUCCL</name>
<keyword evidence="2" id="KW-1185">Reference proteome</keyword>
<dbReference type="EMBL" id="AMYB01000001">
    <property type="protein sequence ID" value="OAD07693.1"/>
    <property type="molecule type" value="Genomic_DNA"/>
</dbReference>
<evidence type="ECO:0000313" key="1">
    <source>
        <dbReference type="EMBL" id="OAD07693.1"/>
    </source>
</evidence>
<dbReference type="VEuPathDB" id="FungiDB:MUCCIDRAFT_104634"/>
<sequence length="275" mass="32044">MSSADTDLPALVDEEVRTDVLDYFPVITNKKIYYQLLTQHINYYDHDAQQQRQPFQDDTFSLNESSVEWRVPLTVQKRLDMMNTDWNKPPSTLHEIPNILYLQDLSLFIDASTKLSRLLYRAKIDSSAWHWQEKSKCFPLIETTEKHLVFSHPQHERQAYAADKTRKATYSHRSVRKLALFDATARESSINVPYNNPTPPDYGKEVATSTATTPPMQAATAAETTSYGKSQNNQVFFYRPPGSSFHPHQEIDDFIKQKKQVMSRNMLKQKHHHYY</sequence>
<comment type="caution">
    <text evidence="1">The sequence shown here is derived from an EMBL/GenBank/DDBJ whole genome shotgun (WGS) entry which is preliminary data.</text>
</comment>
<organism evidence="1 2">
    <name type="scientific">Mucor lusitanicus CBS 277.49</name>
    <dbReference type="NCBI Taxonomy" id="747725"/>
    <lineage>
        <taxon>Eukaryota</taxon>
        <taxon>Fungi</taxon>
        <taxon>Fungi incertae sedis</taxon>
        <taxon>Mucoromycota</taxon>
        <taxon>Mucoromycotina</taxon>
        <taxon>Mucoromycetes</taxon>
        <taxon>Mucorales</taxon>
        <taxon>Mucorineae</taxon>
        <taxon>Mucoraceae</taxon>
        <taxon>Mucor</taxon>
    </lineage>
</organism>
<dbReference type="OrthoDB" id="2273623at2759"/>
<dbReference type="AlphaFoldDB" id="A0A168PG86"/>
<evidence type="ECO:0000313" key="2">
    <source>
        <dbReference type="Proteomes" id="UP000077051"/>
    </source>
</evidence>
<gene>
    <name evidence="1" type="ORF">MUCCIDRAFT_104634</name>
</gene>
<reference evidence="1 2" key="1">
    <citation type="submission" date="2015-06" db="EMBL/GenBank/DDBJ databases">
        <title>Expansion of signal transduction pathways in fungi by whole-genome duplication.</title>
        <authorList>
            <consortium name="DOE Joint Genome Institute"/>
            <person name="Corrochano L.M."/>
            <person name="Kuo A."/>
            <person name="Marcet-Houben M."/>
            <person name="Polaino S."/>
            <person name="Salamov A."/>
            <person name="Villalobos J.M."/>
            <person name="Alvarez M.I."/>
            <person name="Avalos J."/>
            <person name="Benito E.P."/>
            <person name="Benoit I."/>
            <person name="Burger G."/>
            <person name="Camino L.P."/>
            <person name="Canovas D."/>
            <person name="Cerda-Olmedo E."/>
            <person name="Cheng J.-F."/>
            <person name="Dominguez A."/>
            <person name="Elias M."/>
            <person name="Eslava A.P."/>
            <person name="Glaser F."/>
            <person name="Grimwood J."/>
            <person name="Gutierrez G."/>
            <person name="Heitman J."/>
            <person name="Henrissat B."/>
            <person name="Iturriaga E.A."/>
            <person name="Lang B.F."/>
            <person name="Lavin J.L."/>
            <person name="Lee S."/>
            <person name="Li W."/>
            <person name="Lindquist E."/>
            <person name="Lopez-Garcia S."/>
            <person name="Luque E.M."/>
            <person name="Marcos A.T."/>
            <person name="Martin J."/>
            <person name="Mccluskey K."/>
            <person name="Medina H.R."/>
            <person name="Miralles-Duran A."/>
            <person name="Miyazaki A."/>
            <person name="Munoz-Torres E."/>
            <person name="Oguiza J.A."/>
            <person name="Ohm R."/>
            <person name="Olmedo M."/>
            <person name="Orejas M."/>
            <person name="Ortiz-Castellanos L."/>
            <person name="Pisabarro A.G."/>
            <person name="Rodriguez-Romero J."/>
            <person name="Ruiz-Herrera J."/>
            <person name="Ruiz-Vazquez R."/>
            <person name="Sanz C."/>
            <person name="Schackwitz W."/>
            <person name="Schmutz J."/>
            <person name="Shahriari M."/>
            <person name="Shelest E."/>
            <person name="Silva-Franco F."/>
            <person name="Soanes D."/>
            <person name="Syed K."/>
            <person name="Tagua V.G."/>
            <person name="Talbot N.J."/>
            <person name="Thon M."/>
            <person name="De Vries R.P."/>
            <person name="Wiebenga A."/>
            <person name="Yadav J.S."/>
            <person name="Braun E.L."/>
            <person name="Baker S."/>
            <person name="Garre V."/>
            <person name="Horwitz B."/>
            <person name="Torres-Martinez S."/>
            <person name="Idnurm A."/>
            <person name="Herrera-Estrella A."/>
            <person name="Gabaldon T."/>
            <person name="Grigoriev I.V."/>
        </authorList>
    </citation>
    <scope>NUCLEOTIDE SEQUENCE [LARGE SCALE GENOMIC DNA]</scope>
    <source>
        <strain evidence="1 2">CBS 277.49</strain>
    </source>
</reference>
<accession>A0A168PG86</accession>
<protein>
    <submittedName>
        <fullName evidence="1">Uncharacterized protein</fullName>
    </submittedName>
</protein>
<proteinExistence type="predicted"/>
<dbReference type="Proteomes" id="UP000077051">
    <property type="component" value="Unassembled WGS sequence"/>
</dbReference>